<name>A0A2K1IC02_PHYPA</name>
<dbReference type="EnsemblPlants" id="Pp3c26_6220V3.26">
    <property type="protein sequence ID" value="Pp3c26_6220V3.26"/>
    <property type="gene ID" value="Pp3c26_6220"/>
</dbReference>
<evidence type="ECO:0000313" key="3">
    <source>
        <dbReference type="EMBL" id="PNR26820.1"/>
    </source>
</evidence>
<accession>A0A2K1IC02</accession>
<dbReference type="Gene3D" id="1.10.510.10">
    <property type="entry name" value="Transferase(Phosphotransferase) domain 1"/>
    <property type="match status" value="1"/>
</dbReference>
<keyword evidence="1" id="KW-0175">Coiled coil</keyword>
<dbReference type="SUPFAM" id="SSF56112">
    <property type="entry name" value="Protein kinase-like (PK-like)"/>
    <property type="match status" value="1"/>
</dbReference>
<dbReference type="Gramene" id="Pp3c26_6220V3.26">
    <property type="protein sequence ID" value="Pp3c26_6220V3.26"/>
    <property type="gene ID" value="Pp3c26_6220"/>
</dbReference>
<dbReference type="PaxDb" id="3218-PP1S256_58V6.1"/>
<dbReference type="RefSeq" id="XP_024366576.1">
    <property type="nucleotide sequence ID" value="XM_024510808.2"/>
</dbReference>
<dbReference type="RefSeq" id="XP_073387750.1">
    <property type="nucleotide sequence ID" value="XM_073531649.1"/>
</dbReference>
<dbReference type="SMART" id="SM00220">
    <property type="entry name" value="S_TKc"/>
    <property type="match status" value="1"/>
</dbReference>
<gene>
    <name evidence="4" type="primary">LOC112277936</name>
    <name evidence="3" type="ORF">PHYPA_030301</name>
</gene>
<dbReference type="RefSeq" id="XP_073387751.1">
    <property type="nucleotide sequence ID" value="XM_073531650.1"/>
</dbReference>
<reference evidence="4" key="3">
    <citation type="submission" date="2020-12" db="UniProtKB">
        <authorList>
            <consortium name="EnsemblPlants"/>
        </authorList>
    </citation>
    <scope>IDENTIFICATION</scope>
</reference>
<evidence type="ECO:0000256" key="1">
    <source>
        <dbReference type="SAM" id="Coils"/>
    </source>
</evidence>
<dbReference type="RefSeq" id="XP_024366578.1">
    <property type="nucleotide sequence ID" value="XM_024510810.2"/>
</dbReference>
<organism evidence="3">
    <name type="scientific">Physcomitrium patens</name>
    <name type="common">Spreading-leaved earth moss</name>
    <name type="synonym">Physcomitrella patens</name>
    <dbReference type="NCBI Taxonomy" id="3218"/>
    <lineage>
        <taxon>Eukaryota</taxon>
        <taxon>Viridiplantae</taxon>
        <taxon>Streptophyta</taxon>
        <taxon>Embryophyta</taxon>
        <taxon>Bryophyta</taxon>
        <taxon>Bryophytina</taxon>
        <taxon>Bryopsida</taxon>
        <taxon>Funariidae</taxon>
        <taxon>Funariales</taxon>
        <taxon>Funariaceae</taxon>
        <taxon>Physcomitrium</taxon>
    </lineage>
</organism>
<dbReference type="EMBL" id="ABEU02000026">
    <property type="protein sequence ID" value="PNR26820.1"/>
    <property type="molecule type" value="Genomic_DNA"/>
</dbReference>
<dbReference type="RefSeq" id="XP_024366577.1">
    <property type="nucleotide sequence ID" value="XM_024510809.2"/>
</dbReference>
<reference evidence="3 5" key="2">
    <citation type="journal article" date="2018" name="Plant J.">
        <title>The Physcomitrella patens chromosome-scale assembly reveals moss genome structure and evolution.</title>
        <authorList>
            <person name="Lang D."/>
            <person name="Ullrich K.K."/>
            <person name="Murat F."/>
            <person name="Fuchs J."/>
            <person name="Jenkins J."/>
            <person name="Haas F.B."/>
            <person name="Piednoel M."/>
            <person name="Gundlach H."/>
            <person name="Van Bel M."/>
            <person name="Meyberg R."/>
            <person name="Vives C."/>
            <person name="Morata J."/>
            <person name="Symeonidi A."/>
            <person name="Hiss M."/>
            <person name="Muchero W."/>
            <person name="Kamisugi Y."/>
            <person name="Saleh O."/>
            <person name="Blanc G."/>
            <person name="Decker E.L."/>
            <person name="van Gessel N."/>
            <person name="Grimwood J."/>
            <person name="Hayes R.D."/>
            <person name="Graham S.W."/>
            <person name="Gunter L.E."/>
            <person name="McDaniel S.F."/>
            <person name="Hoernstein S.N.W."/>
            <person name="Larsson A."/>
            <person name="Li F.W."/>
            <person name="Perroud P.F."/>
            <person name="Phillips J."/>
            <person name="Ranjan P."/>
            <person name="Rokshar D.S."/>
            <person name="Rothfels C.J."/>
            <person name="Schneider L."/>
            <person name="Shu S."/>
            <person name="Stevenson D.W."/>
            <person name="Thummler F."/>
            <person name="Tillich M."/>
            <person name="Villarreal Aguilar J.C."/>
            <person name="Widiez T."/>
            <person name="Wong G.K."/>
            <person name="Wymore A."/>
            <person name="Zhang Y."/>
            <person name="Zimmer A.D."/>
            <person name="Quatrano R.S."/>
            <person name="Mayer K.F.X."/>
            <person name="Goodstein D."/>
            <person name="Casacuberta J.M."/>
            <person name="Vandepoele K."/>
            <person name="Reski R."/>
            <person name="Cuming A.C."/>
            <person name="Tuskan G.A."/>
            <person name="Maumus F."/>
            <person name="Salse J."/>
            <person name="Schmutz J."/>
            <person name="Rensing S.A."/>
        </authorList>
    </citation>
    <scope>NUCLEOTIDE SEQUENCE [LARGE SCALE GENOMIC DNA]</scope>
    <source>
        <strain evidence="4 5">cv. Gransden 2004</strain>
    </source>
</reference>
<dbReference type="InterPro" id="IPR000719">
    <property type="entry name" value="Prot_kinase_dom"/>
</dbReference>
<dbReference type="Pfam" id="PF00069">
    <property type="entry name" value="Pkinase"/>
    <property type="match status" value="1"/>
</dbReference>
<proteinExistence type="predicted"/>
<evidence type="ECO:0000259" key="2">
    <source>
        <dbReference type="PROSITE" id="PS50011"/>
    </source>
</evidence>
<dbReference type="Gramene" id="Pp3c26_6220V3.4">
    <property type="protein sequence ID" value="Pp3c26_6220V3.4"/>
    <property type="gene ID" value="Pp3c26_6220"/>
</dbReference>
<keyword evidence="5" id="KW-1185">Reference proteome</keyword>
<dbReference type="GO" id="GO:0004672">
    <property type="term" value="F:protein kinase activity"/>
    <property type="evidence" value="ECO:0007669"/>
    <property type="project" value="InterPro"/>
</dbReference>
<dbReference type="InterPro" id="IPR011009">
    <property type="entry name" value="Kinase-like_dom_sf"/>
</dbReference>
<sequence>MDAEFEEVKQEIRKVEQQIDAVEEQLTKAVTEADVAYWRKKEEQLRKKEEQLRKEKEQLREKELLLLNADTSAAQQDALDPFRRLLVEARVDVRIPEVTELKGYLLHPPRMAFPVSHRRYFQWKSYLSKADNFICHDPARGVCWNLDDHLGIVLRPPATGSTESSYHAYWDCLVTEPISLFSLETLVFDRDTSRFSSSENKRPDKLGMVSRLALWRGEEKGPDTEDDPKQELVRKLIWTYGNLPYLLCYYANAAIVTYCALVHDAKRCKTEVVDLITVNLSVVEDRLLASLIGFNISKLLMRLSEAGIVLGVESDFYDYRTDGKTVFVGTGVDKIYRDKRTFEKVYQIYKSIKDCPNAEQVLKINAADRRFRMIPRCLVKSRARPEDELLKALINVAEALVWLHGKNLMHRDITWRNVLRNTSGTNWVLIDFDETAATPCGHAHGLCVEAHAPEMSRGRHDSSVDIWGIGHLIRSSGINGLSAGVRELQRDCLQTDASRRPNAETCLERLKCLRRMTNMNLHMDFESC</sequence>
<dbReference type="EnsemblPlants" id="Pp3c26_6220V3.4">
    <property type="protein sequence ID" value="Pp3c26_6220V3.4"/>
    <property type="gene ID" value="Pp3c26_6220"/>
</dbReference>
<dbReference type="Gramene" id="Pp3c26_6220V3.5">
    <property type="protein sequence ID" value="Pp3c26_6220V3.5"/>
    <property type="gene ID" value="Pp3c26_6220"/>
</dbReference>
<dbReference type="EnsemblPlants" id="Pp3c26_6220V3.5">
    <property type="protein sequence ID" value="Pp3c26_6220V3.5"/>
    <property type="gene ID" value="Pp3c26_6220"/>
</dbReference>
<dbReference type="EnsemblPlants" id="Pp3c26_6220V3.6">
    <property type="protein sequence ID" value="Pp3c26_6220V3.6"/>
    <property type="gene ID" value="Pp3c26_6220"/>
</dbReference>
<evidence type="ECO:0000313" key="5">
    <source>
        <dbReference type="Proteomes" id="UP000006727"/>
    </source>
</evidence>
<dbReference type="EnsemblPlants" id="Pp3c26_6220V3.7">
    <property type="protein sequence ID" value="Pp3c26_6220V3.7"/>
    <property type="gene ID" value="Pp3c26_6220"/>
</dbReference>
<dbReference type="EnsemblPlants" id="Pp3c26_6220V3.3">
    <property type="protein sequence ID" value="Pp3c26_6220V3.3"/>
    <property type="gene ID" value="Pp3c26_6220"/>
</dbReference>
<dbReference type="Gramene" id="Pp3c26_6220V3.6">
    <property type="protein sequence ID" value="Pp3c26_6220V3.6"/>
    <property type="gene ID" value="Pp3c26_6220"/>
</dbReference>
<dbReference type="PROSITE" id="PS50011">
    <property type="entry name" value="PROTEIN_KINASE_DOM"/>
    <property type="match status" value="1"/>
</dbReference>
<reference evidence="3 5" key="1">
    <citation type="journal article" date="2008" name="Science">
        <title>The Physcomitrella genome reveals evolutionary insights into the conquest of land by plants.</title>
        <authorList>
            <person name="Rensing S."/>
            <person name="Lang D."/>
            <person name="Zimmer A."/>
            <person name="Terry A."/>
            <person name="Salamov A."/>
            <person name="Shapiro H."/>
            <person name="Nishiyama T."/>
            <person name="Perroud P.-F."/>
            <person name="Lindquist E."/>
            <person name="Kamisugi Y."/>
            <person name="Tanahashi T."/>
            <person name="Sakakibara K."/>
            <person name="Fujita T."/>
            <person name="Oishi K."/>
            <person name="Shin-I T."/>
            <person name="Kuroki Y."/>
            <person name="Toyoda A."/>
            <person name="Suzuki Y."/>
            <person name="Hashimoto A."/>
            <person name="Yamaguchi K."/>
            <person name="Sugano A."/>
            <person name="Kohara Y."/>
            <person name="Fujiyama A."/>
            <person name="Anterola A."/>
            <person name="Aoki S."/>
            <person name="Ashton N."/>
            <person name="Barbazuk W.B."/>
            <person name="Barker E."/>
            <person name="Bennetzen J."/>
            <person name="Bezanilla M."/>
            <person name="Blankenship R."/>
            <person name="Cho S.H."/>
            <person name="Dutcher S."/>
            <person name="Estelle M."/>
            <person name="Fawcett J.A."/>
            <person name="Gundlach H."/>
            <person name="Hanada K."/>
            <person name="Heyl A."/>
            <person name="Hicks K.A."/>
            <person name="Hugh J."/>
            <person name="Lohr M."/>
            <person name="Mayer K."/>
            <person name="Melkozernov A."/>
            <person name="Murata T."/>
            <person name="Nelson D."/>
            <person name="Pils B."/>
            <person name="Prigge M."/>
            <person name="Reiss B."/>
            <person name="Renner T."/>
            <person name="Rombauts S."/>
            <person name="Rushton P."/>
            <person name="Sanderfoot A."/>
            <person name="Schween G."/>
            <person name="Shiu S.-H."/>
            <person name="Stueber K."/>
            <person name="Theodoulou F.L."/>
            <person name="Tu H."/>
            <person name="Van de Peer Y."/>
            <person name="Verrier P.J."/>
            <person name="Waters E."/>
            <person name="Wood A."/>
            <person name="Yang L."/>
            <person name="Cove D."/>
            <person name="Cuming A."/>
            <person name="Hasebe M."/>
            <person name="Lucas S."/>
            <person name="Mishler D.B."/>
            <person name="Reski R."/>
            <person name="Grigoriev I."/>
            <person name="Quatrano R.S."/>
            <person name="Boore J.L."/>
        </authorList>
    </citation>
    <scope>NUCLEOTIDE SEQUENCE [LARGE SCALE GENOMIC DNA]</scope>
    <source>
        <strain evidence="4 5">cv. Gransden 2004</strain>
    </source>
</reference>
<dbReference type="GeneID" id="112277936"/>
<dbReference type="Gramene" id="Pp3c26_6220V3.1">
    <property type="protein sequence ID" value="Pp3c26_6220V3.1"/>
    <property type="gene ID" value="Pp3c26_6220"/>
</dbReference>
<dbReference type="EnsemblPlants" id="Pp3c26_6220V3.1">
    <property type="protein sequence ID" value="Pp3c26_6220V3.1"/>
    <property type="gene ID" value="Pp3c26_6220"/>
</dbReference>
<dbReference type="OrthoDB" id="2379186at2759"/>
<protein>
    <recommendedName>
        <fullName evidence="2">Protein kinase domain-containing protein</fullName>
    </recommendedName>
</protein>
<dbReference type="Gramene" id="Pp3c26_6220V3.7">
    <property type="protein sequence ID" value="Pp3c26_6220V3.7"/>
    <property type="gene ID" value="Pp3c26_6220"/>
</dbReference>
<dbReference type="Proteomes" id="UP000006727">
    <property type="component" value="Chromosome 26"/>
</dbReference>
<dbReference type="Gramene" id="Pp3c26_6220V3.3">
    <property type="protein sequence ID" value="Pp3c26_6220V3.3"/>
    <property type="gene ID" value="Pp3c26_6220"/>
</dbReference>
<feature type="coiled-coil region" evidence="1">
    <location>
        <begin position="5"/>
        <end position="69"/>
    </location>
</feature>
<dbReference type="GO" id="GO:0005524">
    <property type="term" value="F:ATP binding"/>
    <property type="evidence" value="ECO:0007669"/>
    <property type="project" value="InterPro"/>
</dbReference>
<feature type="domain" description="Protein kinase" evidence="2">
    <location>
        <begin position="234"/>
        <end position="525"/>
    </location>
</feature>
<evidence type="ECO:0000313" key="4">
    <source>
        <dbReference type="EnsemblPlants" id="Pp3c26_6220V3.1"/>
    </source>
</evidence>
<dbReference type="AlphaFoldDB" id="A0A2K1IC02"/>